<organism evidence="1 2">
    <name type="scientific">Plakobranchus ocellatus</name>
    <dbReference type="NCBI Taxonomy" id="259542"/>
    <lineage>
        <taxon>Eukaryota</taxon>
        <taxon>Metazoa</taxon>
        <taxon>Spiralia</taxon>
        <taxon>Lophotrochozoa</taxon>
        <taxon>Mollusca</taxon>
        <taxon>Gastropoda</taxon>
        <taxon>Heterobranchia</taxon>
        <taxon>Euthyneura</taxon>
        <taxon>Panpulmonata</taxon>
        <taxon>Sacoglossa</taxon>
        <taxon>Placobranchoidea</taxon>
        <taxon>Plakobranchidae</taxon>
        <taxon>Plakobranchus</taxon>
    </lineage>
</organism>
<dbReference type="Proteomes" id="UP000735302">
    <property type="component" value="Unassembled WGS sequence"/>
</dbReference>
<evidence type="ECO:0000313" key="1">
    <source>
        <dbReference type="EMBL" id="GFO45084.1"/>
    </source>
</evidence>
<name>A0AAV4DLM0_9GAST</name>
<comment type="caution">
    <text evidence="1">The sequence shown here is derived from an EMBL/GenBank/DDBJ whole genome shotgun (WGS) entry which is preliminary data.</text>
</comment>
<sequence>MAVLSVTTPSLDLPRRTWGPNQAFYSTLSELVLSAVYPSPLELSEGSRAPTCIFCYLIAQPLQEVLQRKSTEASDFLPAPLVMQCLTNSVFILHRPFVTDGTAGDRVTLYLEHPYECRSRDLPGLGLDSTAAGTGSKVACHSSLSHSRSEAPGFECHNTAML</sequence>
<keyword evidence="2" id="KW-1185">Reference proteome</keyword>
<accession>A0AAV4DLM0</accession>
<dbReference type="AlphaFoldDB" id="A0AAV4DLM0"/>
<reference evidence="1 2" key="1">
    <citation type="journal article" date="2021" name="Elife">
        <title>Chloroplast acquisition without the gene transfer in kleptoplastic sea slugs, Plakobranchus ocellatus.</title>
        <authorList>
            <person name="Maeda T."/>
            <person name="Takahashi S."/>
            <person name="Yoshida T."/>
            <person name="Shimamura S."/>
            <person name="Takaki Y."/>
            <person name="Nagai Y."/>
            <person name="Toyoda A."/>
            <person name="Suzuki Y."/>
            <person name="Arimoto A."/>
            <person name="Ishii H."/>
            <person name="Satoh N."/>
            <person name="Nishiyama T."/>
            <person name="Hasebe M."/>
            <person name="Maruyama T."/>
            <person name="Minagawa J."/>
            <person name="Obokata J."/>
            <person name="Shigenobu S."/>
        </authorList>
    </citation>
    <scope>NUCLEOTIDE SEQUENCE [LARGE SCALE GENOMIC DNA]</scope>
</reference>
<evidence type="ECO:0000313" key="2">
    <source>
        <dbReference type="Proteomes" id="UP000735302"/>
    </source>
</evidence>
<dbReference type="EMBL" id="BLXT01007988">
    <property type="protein sequence ID" value="GFO45084.1"/>
    <property type="molecule type" value="Genomic_DNA"/>
</dbReference>
<proteinExistence type="predicted"/>
<gene>
    <name evidence="1" type="ORF">PoB_007158900</name>
</gene>
<protein>
    <submittedName>
        <fullName evidence="1">Aggrecan core protein-like isoform x4</fullName>
    </submittedName>
</protein>